<dbReference type="Proteomes" id="UP000009168">
    <property type="component" value="Unassembled WGS sequence"/>
</dbReference>
<dbReference type="GO" id="GO:0016887">
    <property type="term" value="F:ATP hydrolysis activity"/>
    <property type="evidence" value="ECO:0007669"/>
    <property type="project" value="InterPro"/>
</dbReference>
<sequence length="3372" mass="401791">MQQFQSSWIFDQIVEQLIQIKKPDPETVFSDDFYSMFVFLLSKDSLFKKHEFYLFCQNLANKFLKIEDIEWGIIQYYVKNEALYTRFLQVFSVEAIRFSKKQKQILQKASEKVYKVEQFLNILTKIFQVQTNNHIIQKCYNLNKTYNKTSWSKISQNKDLEELDNYQDIIQISHQLYNSTIFKSIARQFSQKNQIDEVYQTIKQQIMPLIFYTAKQVSTGTGLDFSSKISNQSILNNQYISQKIIQEQPIVQNYLYILEKYIIEINQEEEQEMMHLNEILEFIFSDTKFNQYIDQSLVTQFMKNSRDIYRQVQITQQIMHISNSVQVDLPDQLVEVFKKLSKLQSDHENTYQNMMDFYNQNLTKFSYIYENVEDIQLRLIPVLKNYSNILNKWNDQILNDLKQSDEQDIAEQINWLIGIKKKLIDYRAYEYVQLLDKEKSLTNLLNQVSNIVKCIQQDQALTKQIEGVSISFQRIKDYLDEQQGGQSSISVMNKFLELGTIIITFQDIQGRMQEEIVFQIEEPLQEQQQPQQMQIANQQQGQNQNSSYQKKTIIKRFDMDEIYSIQSRLNLQVQNNQDDAKNLSIIERKQYFDILVKYSQHIAQTIIYLDEEGSLEEQIQQITVQIQNNLPQKIIQDLQEVINIYEGKIQQWHQTLLNMNSKYPVLQLIPQHLLRKFSYYIFKKYMEFVYQNESTEVNNRQPPLQIKESIRIQKIQFDLKNLMVESNCQNYLQMIFINPSTINYKAYENELTIFSDPNSEAQIRIELIAKILQDAFKNNNHIQLNKNNNEPLQICRKQVKDYQDCIKFLLRFPSISAYQVLICNSDTNFQDISCFFLRATKFQIIQKQQIHYEKYFLCNFDQLNYISQDQRDKQQLQSIVNYQIINDSWQDFLQINHDDDVYQDKVSVNKENIYIYTSKRAGEGKTYQIQQQILSKTNKNQYIRIPLHQFENLDQFISNIIKNSPNNELQKYYHLDVCYDETDEVSLLLYQILMLNCVSAQVQDQTIFENQIDEKTNFKDLQLKELQNLICKKYQKLNFKIDLDPQDNEIREKNKMKKYNNLDKDILALKVDDFIIVTQVQNQTTYQMQQIIQFLQQYIQIYNTFKQKQDQSKYELQIPDFSQNQQDSLAQIVVNIVCEQPGEFFNLVTKKNNENLQKILSNFVFSPDNAFKMVLIAFRIQARLPVIIMGETGIGKTQCIKILSELLKYEFRIIEIDSGLHVDKIVNAILMYQNDQQWDNQKVLIFLDEVNTTYCVNGIIKEIIIDRYINGVKIKDNIVFVAACNPYQYKKFKVEQDDLQANNLLLQQSQNKKSYELEYKVKPLRESFSYCIINFKSLEEEQELLYIENLIKMYQHKNEKCNISEKEVEQLKILLFQSQLFIRKESCERSVSLRDVNRFLILYFYFQQKYFRIKLDNENSNYDQNAVMSEVKQKSVILALYMVYYLRLQIQVKRELYLKFYEYLVNQNQWPNIKFKQTVDEELKWLTDQCGIQSQYIAKNNALQENIFCIIICLLNKIPLIITGEPGTSKTLSFSIALNCLKGNSQSKFFTSQPTIKEFYYQGNPQTTSKHIEDVFNQARKYQASMKSNFKVIPLVVIDEIGQGEANKNNPNKILHYQLENCDVAFLAISNVDLDVSNMNRCLHLYRQKFTEQDLKDFIVEIMKGFNNFPKEIEELILQIAQIYHKFQQGQKTQKHGTRDFYYTVKYTCHKLNILIESNTQITKQEAQKFIAKAFYKNFGGDISNQQIIMNLVKETYQLDNEILQISQADLIRESINSINNGDFYHSRFLMLVTKDPICCTNYVQSLFKQENKKSEVFMGSHFRDDHTVDLSKDISKLNSRIESGINVISVQQYYLYTIYYDFFTMNFIRMGENNTFRISYKQFSKRVQVKPEFIFVIIAHQDEYEHMDPALLNRFEKYIINLKDLLSEADRKLLVELKKEIRQLENIQSNMKLFTFSSESELYSLVIQQKHNEENYECLKQKCLNKLGDLTYRTYIFHNKNNENNVQYKDWLNRSYLDNLLSYLEYQKQQINQKQESFKSIIYTTSFMHDKYKQQIDLKGFNSKIISIKIYPTKDLFIQQLEEFYNKGDEDLLIIGVDQIYESYKNLCYLQYELQYYHSLYQQQNKKKLKNLILTIQLSSLNVNGLAFCENWNQVQIENLLPYVYTVPVNLSHKILEKANQKLNYRYLVNNNIITILTDKYDRDIFLYFISTPGFFTSLMTSIQINDSQNTNESNETKYTYLNSRINYFKKLISFYNGIQSEYQIQLLKLFYEQFDKKIRIDQNYDVHWSKNIQFPNVVYKKEGNNKKINKTQQIPIINFEKILINHLISYFVDQLSEIVVIMEKNNFIVEDLIIENEINVEQRKNQIEMIKQYFNFEYNQPVIKILQKIPEPFKLIQSRQMYNQLEENKFRMQYLELNNIKKDMAYLLLYIEDFSRIKRFLPDQIKEILIMLVKQNKLQSYQSIHQFCWDYEDILTEKAELFKCLKIDGFIQKLTQFIISNNINKQQLNTFYQDTSFQFVANQPLMKDVKKFTQQVNIFIKFFSYDNIDSQILIYLQKLREIIPIQFQHIYQEISGEILQYKSLGFIELQKNVQIEELSQIEQLKFSIKFNKIHLNANFINGEEKQIFIQNFLNQTFTYLQQVQQNSQNYAIDSQITSIIKQGVSIIVVQFIQENKDVLLIKLMQELQPNQQNASNISSILRQFFDQIKMPISSPLSIIFVETLYNELIALYKNPILQTLNFVSIYQAFKDSRKDHANLSQLIAISCLKILSSYLIDPIKQTMQNGTLEFQIQNKSFLDILTLMSDSFDAQDPQNNIFHNHIILQIIDSLPISIVEYSKKLDDNKQNQNQLGFIYKFISKYEDYYAKLQKLLRDKESYTTIFKINNNEYKPQEKPKLLNILNLNNNNLKRIQFIYPIISLIKIIYEKYAYEFNENDLKEIDLSYIFQNSLEINENQLLNSKIAIEKLLDQNDDDDDVNQLKLFELICPQKDQNKSRIFQEIKNLINIQNEAINQISSSQEKFIFDTTQSDFIEIKSDLFDKKHIYFFSDGEGKVNYEELQDYYQNEFLEFKPKILGLDKVDYKVKQQFYSLDLIYHNLQIPQKELTLDKIYNLENLNIDTESCIEIRNILIKLNQMLKVKGNKVGDSEVLITKLLQTNNIKEELDNKIIQLLDNFTCNYLCSLIQYFENKIMDYLISLLITRKYIGEQIQQESDLNKLIQLIQQNQIQINSFKNLIGRFIIRLNKNFRVGSLQNNLFQNIFDSKYQKEFFSSIESPLCSIKLQQEFKKFLFTNEDSYIIYQRLLILIELDKKQQQQELQNLKLEQNKNKNNQNAIKLLIDEKCQDMQQNIDQDVQDNSQYNEDQSFLDVV</sequence>
<dbReference type="EMBL" id="GG662720">
    <property type="protein sequence ID" value="EAR86253.2"/>
    <property type="molecule type" value="Genomic_DNA"/>
</dbReference>
<dbReference type="SUPFAM" id="SSF52540">
    <property type="entry name" value="P-loop containing nucleoside triphosphate hydrolases"/>
    <property type="match status" value="2"/>
</dbReference>
<dbReference type="InterPro" id="IPR027417">
    <property type="entry name" value="P-loop_NTPase"/>
</dbReference>
<keyword evidence="1" id="KW-0175">Coiled coil</keyword>
<keyword evidence="4" id="KW-1185">Reference proteome</keyword>
<dbReference type="SMART" id="SM00382">
    <property type="entry name" value="AAA"/>
    <property type="match status" value="2"/>
</dbReference>
<feature type="coiled-coil region" evidence="1">
    <location>
        <begin position="3306"/>
        <end position="3343"/>
    </location>
</feature>
<evidence type="ECO:0000313" key="3">
    <source>
        <dbReference type="EMBL" id="EAR86253.2"/>
    </source>
</evidence>
<organism evidence="3 4">
    <name type="scientific">Tetrahymena thermophila (strain SB210)</name>
    <dbReference type="NCBI Taxonomy" id="312017"/>
    <lineage>
        <taxon>Eukaryota</taxon>
        <taxon>Sar</taxon>
        <taxon>Alveolata</taxon>
        <taxon>Ciliophora</taxon>
        <taxon>Intramacronucleata</taxon>
        <taxon>Oligohymenophorea</taxon>
        <taxon>Hymenostomatida</taxon>
        <taxon>Tetrahymenina</taxon>
        <taxon>Tetrahymenidae</taxon>
        <taxon>Tetrahymena</taxon>
    </lineage>
</organism>
<dbReference type="OrthoDB" id="313566at2759"/>
<dbReference type="CDD" id="cd00009">
    <property type="entry name" value="AAA"/>
    <property type="match status" value="1"/>
</dbReference>
<accession>Q22MZ3</accession>
<dbReference type="KEGG" id="tet:TTHERM_00028810"/>
<dbReference type="InterPro" id="IPR031248">
    <property type="entry name" value="RNF213"/>
</dbReference>
<evidence type="ECO:0000256" key="1">
    <source>
        <dbReference type="SAM" id="Coils"/>
    </source>
</evidence>
<proteinExistence type="predicted"/>
<dbReference type="RefSeq" id="XP_976877.2">
    <property type="nucleotide sequence ID" value="XM_971784.2"/>
</dbReference>
<dbReference type="InParanoid" id="Q22MZ3"/>
<dbReference type="PANTHER" id="PTHR22605">
    <property type="entry name" value="RZ-TYPE DOMAIN-CONTAINING PROTEIN"/>
    <property type="match status" value="1"/>
</dbReference>
<gene>
    <name evidence="3" type="ORF">TTHERM_00028810</name>
</gene>
<dbReference type="HOGENOM" id="CLU_224481_0_0_1"/>
<dbReference type="STRING" id="312017.Q22MZ3"/>
<reference evidence="4" key="1">
    <citation type="journal article" date="2006" name="PLoS Biol.">
        <title>Macronuclear genome sequence of the ciliate Tetrahymena thermophila, a model eukaryote.</title>
        <authorList>
            <person name="Eisen J.A."/>
            <person name="Coyne R.S."/>
            <person name="Wu M."/>
            <person name="Wu D."/>
            <person name="Thiagarajan M."/>
            <person name="Wortman J.R."/>
            <person name="Badger J.H."/>
            <person name="Ren Q."/>
            <person name="Amedeo P."/>
            <person name="Jones K.M."/>
            <person name="Tallon L.J."/>
            <person name="Delcher A.L."/>
            <person name="Salzberg S.L."/>
            <person name="Silva J.C."/>
            <person name="Haas B.J."/>
            <person name="Majoros W.H."/>
            <person name="Farzad M."/>
            <person name="Carlton J.M."/>
            <person name="Smith R.K. Jr."/>
            <person name="Garg J."/>
            <person name="Pearlman R.E."/>
            <person name="Karrer K.M."/>
            <person name="Sun L."/>
            <person name="Manning G."/>
            <person name="Elde N.C."/>
            <person name="Turkewitz A.P."/>
            <person name="Asai D.J."/>
            <person name="Wilkes D.E."/>
            <person name="Wang Y."/>
            <person name="Cai H."/>
            <person name="Collins K."/>
            <person name="Stewart B.A."/>
            <person name="Lee S.R."/>
            <person name="Wilamowska K."/>
            <person name="Weinberg Z."/>
            <person name="Ruzzo W.L."/>
            <person name="Wloga D."/>
            <person name="Gaertig J."/>
            <person name="Frankel J."/>
            <person name="Tsao C.-C."/>
            <person name="Gorovsky M.A."/>
            <person name="Keeling P.J."/>
            <person name="Waller R.F."/>
            <person name="Patron N.J."/>
            <person name="Cherry J.M."/>
            <person name="Stover N.A."/>
            <person name="Krieger C.J."/>
            <person name="del Toro C."/>
            <person name="Ryder H.F."/>
            <person name="Williamson S.C."/>
            <person name="Barbeau R.A."/>
            <person name="Hamilton E.P."/>
            <person name="Orias E."/>
        </authorList>
    </citation>
    <scope>NUCLEOTIDE SEQUENCE [LARGE SCALE GENOMIC DNA]</scope>
    <source>
        <strain evidence="4">SB210</strain>
    </source>
</reference>
<dbReference type="GeneID" id="7833559"/>
<dbReference type="Gene3D" id="3.40.50.300">
    <property type="entry name" value="P-loop containing nucleotide triphosphate hydrolases"/>
    <property type="match status" value="1"/>
</dbReference>
<dbReference type="eggNOG" id="ENOG502QQ65">
    <property type="taxonomic scope" value="Eukaryota"/>
</dbReference>
<protein>
    <submittedName>
        <fullName evidence="3">AAA domain, dynein subfamily protein</fullName>
    </submittedName>
</protein>
<dbReference type="GO" id="GO:0004842">
    <property type="term" value="F:ubiquitin-protein transferase activity"/>
    <property type="evidence" value="ECO:0007669"/>
    <property type="project" value="InterPro"/>
</dbReference>
<evidence type="ECO:0000259" key="2">
    <source>
        <dbReference type="SMART" id="SM00382"/>
    </source>
</evidence>
<feature type="domain" description="AAA+ ATPase" evidence="2">
    <location>
        <begin position="1182"/>
        <end position="1324"/>
    </location>
</feature>
<dbReference type="PANTHER" id="PTHR22605:SF1">
    <property type="entry name" value="RZ-TYPE DOMAIN-CONTAINING PROTEIN"/>
    <property type="match status" value="1"/>
</dbReference>
<dbReference type="InterPro" id="IPR003593">
    <property type="entry name" value="AAA+_ATPase"/>
</dbReference>
<evidence type="ECO:0000313" key="4">
    <source>
        <dbReference type="Proteomes" id="UP000009168"/>
    </source>
</evidence>
<name>Q22MZ3_TETTS</name>
<feature type="domain" description="AAA+ ATPase" evidence="2">
    <location>
        <begin position="1516"/>
        <end position="1651"/>
    </location>
</feature>